<evidence type="ECO:0008006" key="4">
    <source>
        <dbReference type="Google" id="ProtNLM"/>
    </source>
</evidence>
<name>A0A3R7PVC8_PENVA</name>
<dbReference type="AlphaFoldDB" id="A0A3R7PVC8"/>
<reference evidence="2 3" key="1">
    <citation type="submission" date="2018-04" db="EMBL/GenBank/DDBJ databases">
        <authorList>
            <person name="Zhang X."/>
            <person name="Yuan J."/>
            <person name="Li F."/>
            <person name="Xiang J."/>
        </authorList>
    </citation>
    <scope>NUCLEOTIDE SEQUENCE [LARGE SCALE GENOMIC DNA]</scope>
    <source>
        <tissue evidence="2">Muscle</tissue>
    </source>
</reference>
<feature type="compositionally biased region" description="Basic residues" evidence="1">
    <location>
        <begin position="208"/>
        <end position="217"/>
    </location>
</feature>
<protein>
    <recommendedName>
        <fullName evidence="4">U1-type domain-containing protein</fullName>
    </recommendedName>
</protein>
<accession>A0A3R7PVC8</accession>
<keyword evidence="3" id="KW-1185">Reference proteome</keyword>
<gene>
    <name evidence="2" type="ORF">C7M84_003157</name>
</gene>
<dbReference type="OrthoDB" id="6355343at2759"/>
<dbReference type="EMBL" id="QCYY01001426">
    <property type="protein sequence ID" value="ROT78143.1"/>
    <property type="molecule type" value="Genomic_DNA"/>
</dbReference>
<reference evidence="2 3" key="2">
    <citation type="submission" date="2019-01" db="EMBL/GenBank/DDBJ databases">
        <title>The decoding of complex shrimp genome reveals the adaptation for benthos swimmer, frequently molting mechanism and breeding impact on genome.</title>
        <authorList>
            <person name="Sun Y."/>
            <person name="Gao Y."/>
            <person name="Yu Y."/>
        </authorList>
    </citation>
    <scope>NUCLEOTIDE SEQUENCE [LARGE SCALE GENOMIC DNA]</scope>
    <source>
        <tissue evidence="2">Muscle</tissue>
    </source>
</reference>
<feature type="region of interest" description="Disordered" evidence="1">
    <location>
        <begin position="179"/>
        <end position="217"/>
    </location>
</feature>
<comment type="caution">
    <text evidence="2">The sequence shown here is derived from an EMBL/GenBank/DDBJ whole genome shotgun (WGS) entry which is preliminary data.</text>
</comment>
<sequence length="217" mass="25121">MATFDDAELYRHPQYVEGLVHWHERFREPISPALKEEVYANFKFSWFWKDHQNKKRIQQILDERYNFVPERPYVASRAFYQNVTRVRVTCIYCTCDLLTYDILQAHNAGRKHKKHFEGVEINGLGQSGSHRTNELQQMANASGAINRDLSASGHKSPVNELKPLMALELSTVNHRQTVGQHNHSDASVPQTPAVARRKTHAPTTVWRSAKKRKSSRM</sequence>
<evidence type="ECO:0000313" key="3">
    <source>
        <dbReference type="Proteomes" id="UP000283509"/>
    </source>
</evidence>
<evidence type="ECO:0000256" key="1">
    <source>
        <dbReference type="SAM" id="MobiDB-lite"/>
    </source>
</evidence>
<evidence type="ECO:0000313" key="2">
    <source>
        <dbReference type="EMBL" id="ROT78143.1"/>
    </source>
</evidence>
<proteinExistence type="predicted"/>
<feature type="compositionally biased region" description="Polar residues" evidence="1">
    <location>
        <begin position="179"/>
        <end position="190"/>
    </location>
</feature>
<dbReference type="Proteomes" id="UP000283509">
    <property type="component" value="Unassembled WGS sequence"/>
</dbReference>
<organism evidence="2 3">
    <name type="scientific">Penaeus vannamei</name>
    <name type="common">Whiteleg shrimp</name>
    <name type="synonym">Litopenaeus vannamei</name>
    <dbReference type="NCBI Taxonomy" id="6689"/>
    <lineage>
        <taxon>Eukaryota</taxon>
        <taxon>Metazoa</taxon>
        <taxon>Ecdysozoa</taxon>
        <taxon>Arthropoda</taxon>
        <taxon>Crustacea</taxon>
        <taxon>Multicrustacea</taxon>
        <taxon>Malacostraca</taxon>
        <taxon>Eumalacostraca</taxon>
        <taxon>Eucarida</taxon>
        <taxon>Decapoda</taxon>
        <taxon>Dendrobranchiata</taxon>
        <taxon>Penaeoidea</taxon>
        <taxon>Penaeidae</taxon>
        <taxon>Penaeus</taxon>
    </lineage>
</organism>